<feature type="compositionally biased region" description="Polar residues" evidence="4">
    <location>
        <begin position="877"/>
        <end position="889"/>
    </location>
</feature>
<feature type="domain" description="RCC1-like" evidence="5">
    <location>
        <begin position="2"/>
        <end position="262"/>
    </location>
</feature>
<keyword evidence="6" id="KW-1185">Reference proteome</keyword>
<sequence length="934" mass="99721">MVVLSNGHVHAFGNNFYAQFGYDFREETYKENQTSPCLLQYMVHWPVRQVACGDKHSVFLYTSGAAAVVGNNSHGQIGDGTRAESQVPKTVDIEVTLSQVASGPNHVLALSDGGDVYCWGYSKGCGHRRCDVLSPELKLTSRGVLQLAAGGTHSMALTATGLIYAWGFGVDGELGLGDRRVAVAQPRLIRHEALRGQVSYIAAGEAYSAAITEAGKLYTWGKSSHVIEANGRSSEPHFQPVCLNPDLGPVHSVHCGTWHALALAGLPDLRPRLPDEAEFSDSSDSDPVMTSEGSTPGSRAGSLSGNDKRPVVTVHADDTFGHSVAMETSTAPAAHMTTPTSRSASSSLRLSTLPARGTTKLTLGEFYAMSDSSPSLQGSPRTPSQASEGSKHTPEKEKQVKKVSPSDSQSEKAPTPGSTHEEPVIENTKENDTVEETLKSPVKRQSSASSSSTTRSAVSESSLKKRMAENFQSNNNLKFGNSRGRRRLTPSRTVASIPIVGSPTGERSPKCLTPASSAKSSRNNSGVGERSHTMFISKSTAEHFSLPRERSCVSKQSVALVDFNQLRAGSLFDSGNENENDVVSPLLGLSNFSSPRMDALTQATDLEVQDILSQRTPDKLRITLTHVTSSDTPSAMARQLRSHEMLGRPGHLEAAMHPPFATPSPRLGLFTKGTDYDVMEETNLKFMRSKTSMGPVGRGPSRFYRKPGLPGATGRPPAPVKPPKRQMTQVGGTMGSTAPVGHGVAPPQGRGKFAPAQNLASAQPSLEISTQGRTPEERLAGQNHIRAKGNPNPQHQTHPNAPLTDLGPGSARLRGVQSQPEPRNSHKGTMDDVMKRRAVYSSASSWRQRSVTSLGNDIILSSTLKPVASTKKAGNSVDPSMTSFVSGPSTFPAKSRRAGNMHGVVLANGVSGSKCPVPPNRKQKMNMNSELSSK</sequence>
<organism evidence="6 7">
    <name type="scientific">Aplysia californica</name>
    <name type="common">California sea hare</name>
    <dbReference type="NCBI Taxonomy" id="6500"/>
    <lineage>
        <taxon>Eukaryota</taxon>
        <taxon>Metazoa</taxon>
        <taxon>Spiralia</taxon>
        <taxon>Lophotrochozoa</taxon>
        <taxon>Mollusca</taxon>
        <taxon>Gastropoda</taxon>
        <taxon>Heterobranchia</taxon>
        <taxon>Euthyneura</taxon>
        <taxon>Tectipleura</taxon>
        <taxon>Aplysiida</taxon>
        <taxon>Aplysioidea</taxon>
        <taxon>Aplysiidae</taxon>
        <taxon>Aplysia</taxon>
    </lineage>
</organism>
<dbReference type="InterPro" id="IPR000408">
    <property type="entry name" value="Reg_chr_condens"/>
</dbReference>
<dbReference type="Gene3D" id="2.130.10.30">
    <property type="entry name" value="Regulator of chromosome condensation 1/beta-lactamase-inhibitor protein II"/>
    <property type="match status" value="2"/>
</dbReference>
<feature type="region of interest" description="Disordered" evidence="4">
    <location>
        <begin position="785"/>
        <end position="833"/>
    </location>
</feature>
<feature type="compositionally biased region" description="Low complexity" evidence="4">
    <location>
        <begin position="337"/>
        <end position="356"/>
    </location>
</feature>
<feature type="compositionally biased region" description="Polar residues" evidence="4">
    <location>
        <begin position="370"/>
        <end position="388"/>
    </location>
</feature>
<dbReference type="InterPro" id="IPR009091">
    <property type="entry name" value="RCC1/BLIP-II"/>
</dbReference>
<dbReference type="GeneID" id="101850133"/>
<reference evidence="7" key="1">
    <citation type="submission" date="2025-08" db="UniProtKB">
        <authorList>
            <consortium name="RefSeq"/>
        </authorList>
    </citation>
    <scope>IDENTIFICATION</scope>
</reference>
<feature type="compositionally biased region" description="Polar residues" evidence="4">
    <location>
        <begin position="514"/>
        <end position="526"/>
    </location>
</feature>
<feature type="repeat" description="RCC1" evidence="3">
    <location>
        <begin position="64"/>
        <end position="113"/>
    </location>
</feature>
<feature type="compositionally biased region" description="Basic and acidic residues" evidence="4">
    <location>
        <begin position="419"/>
        <end position="438"/>
    </location>
</feature>
<feature type="repeat" description="RCC1" evidence="3">
    <location>
        <begin position="114"/>
        <end position="160"/>
    </location>
</feature>
<feature type="compositionally biased region" description="Basic and acidic residues" evidence="4">
    <location>
        <begin position="389"/>
        <end position="400"/>
    </location>
</feature>
<feature type="region of interest" description="Disordered" evidence="4">
    <location>
        <begin position="690"/>
        <end position="735"/>
    </location>
</feature>
<feature type="region of interest" description="Disordered" evidence="4">
    <location>
        <begin position="329"/>
        <end position="356"/>
    </location>
</feature>
<dbReference type="InterPro" id="IPR051553">
    <property type="entry name" value="Ran_GTPase-activating"/>
</dbReference>
<evidence type="ECO:0000256" key="3">
    <source>
        <dbReference type="PROSITE-ProRule" id="PRU00235"/>
    </source>
</evidence>
<evidence type="ECO:0000256" key="1">
    <source>
        <dbReference type="ARBA" id="ARBA00022658"/>
    </source>
</evidence>
<feature type="compositionally biased region" description="Polar residues" evidence="4">
    <location>
        <begin position="291"/>
        <end position="305"/>
    </location>
</feature>
<feature type="repeat" description="RCC1" evidence="3">
    <location>
        <begin position="161"/>
        <end position="214"/>
    </location>
</feature>
<feature type="compositionally biased region" description="Polar residues" evidence="4">
    <location>
        <begin position="925"/>
        <end position="934"/>
    </location>
</feature>
<keyword evidence="1" id="KW-0344">Guanine-nucleotide releasing factor</keyword>
<evidence type="ECO:0000256" key="2">
    <source>
        <dbReference type="ARBA" id="ARBA00022737"/>
    </source>
</evidence>
<name>A0ABM0JDS7_APLCA</name>
<dbReference type="Proteomes" id="UP000694888">
    <property type="component" value="Unplaced"/>
</dbReference>
<dbReference type="PROSITE" id="PS00626">
    <property type="entry name" value="RCC1_2"/>
    <property type="match status" value="1"/>
</dbReference>
<feature type="compositionally biased region" description="Low complexity" evidence="4">
    <location>
        <begin position="439"/>
        <end position="461"/>
    </location>
</feature>
<dbReference type="PANTHER" id="PTHR45982:SF1">
    <property type="entry name" value="REGULATOR OF CHROMOSOME CONDENSATION"/>
    <property type="match status" value="1"/>
</dbReference>
<dbReference type="PANTHER" id="PTHR45982">
    <property type="entry name" value="REGULATOR OF CHROMOSOME CONDENSATION"/>
    <property type="match status" value="1"/>
</dbReference>
<dbReference type="Pfam" id="PF25390">
    <property type="entry name" value="WD40_RLD"/>
    <property type="match status" value="1"/>
</dbReference>
<proteinExistence type="predicted"/>
<feature type="compositionally biased region" description="Polar residues" evidence="4">
    <location>
        <begin position="405"/>
        <end position="418"/>
    </location>
</feature>
<dbReference type="PROSITE" id="PS50012">
    <property type="entry name" value="RCC1_3"/>
    <property type="match status" value="5"/>
</dbReference>
<accession>A0ABM0JDS7</accession>
<dbReference type="InterPro" id="IPR058923">
    <property type="entry name" value="RCC1-like_dom"/>
</dbReference>
<feature type="repeat" description="RCC1" evidence="3">
    <location>
        <begin position="215"/>
        <end position="266"/>
    </location>
</feature>
<feature type="region of interest" description="Disordered" evidence="4">
    <location>
        <begin position="370"/>
        <end position="531"/>
    </location>
</feature>
<gene>
    <name evidence="7" type="primary">LOC101850133</name>
</gene>
<feature type="repeat" description="RCC1" evidence="3">
    <location>
        <begin position="7"/>
        <end position="63"/>
    </location>
</feature>
<feature type="region of interest" description="Disordered" evidence="4">
    <location>
        <begin position="909"/>
        <end position="934"/>
    </location>
</feature>
<dbReference type="SUPFAM" id="SSF50985">
    <property type="entry name" value="RCC1/BLIP-II"/>
    <property type="match status" value="1"/>
</dbReference>
<feature type="region of interest" description="Disordered" evidence="4">
    <location>
        <begin position="274"/>
        <end position="309"/>
    </location>
</feature>
<evidence type="ECO:0000256" key="4">
    <source>
        <dbReference type="SAM" id="MobiDB-lite"/>
    </source>
</evidence>
<evidence type="ECO:0000259" key="5">
    <source>
        <dbReference type="Pfam" id="PF25390"/>
    </source>
</evidence>
<evidence type="ECO:0000313" key="6">
    <source>
        <dbReference type="Proteomes" id="UP000694888"/>
    </source>
</evidence>
<feature type="region of interest" description="Disordered" evidence="4">
    <location>
        <begin position="870"/>
        <end position="896"/>
    </location>
</feature>
<feature type="compositionally biased region" description="Polar residues" evidence="4">
    <location>
        <begin position="470"/>
        <end position="479"/>
    </location>
</feature>
<evidence type="ECO:0000313" key="7">
    <source>
        <dbReference type="RefSeq" id="XP_005091370.3"/>
    </source>
</evidence>
<protein>
    <submittedName>
        <fullName evidence="7">X-linked retinitis pigmentosa GTPase regulator</fullName>
    </submittedName>
</protein>
<dbReference type="RefSeq" id="XP_005091370.3">
    <property type="nucleotide sequence ID" value="XM_005091313.3"/>
</dbReference>
<keyword evidence="2" id="KW-0677">Repeat</keyword>